<keyword evidence="2" id="KW-1185">Reference proteome</keyword>
<dbReference type="Pfam" id="PF13306">
    <property type="entry name" value="LRR_5"/>
    <property type="match status" value="1"/>
</dbReference>
<dbReference type="InterPro" id="IPR032675">
    <property type="entry name" value="LRR_dom_sf"/>
</dbReference>
<dbReference type="EMBL" id="FUXZ01000006">
    <property type="protein sequence ID" value="SKA65459.1"/>
    <property type="molecule type" value="Genomic_DNA"/>
</dbReference>
<accession>A0A1T4VKJ2</accession>
<reference evidence="1 2" key="1">
    <citation type="submission" date="2017-02" db="EMBL/GenBank/DDBJ databases">
        <authorList>
            <person name="Peterson S.W."/>
        </authorList>
    </citation>
    <scope>NUCLEOTIDE SEQUENCE [LARGE SCALE GENOMIC DNA]</scope>
    <source>
        <strain evidence="1 2">ATCC 35992</strain>
    </source>
</reference>
<organism evidence="1 2">
    <name type="scientific">Eubacterium uniforme</name>
    <dbReference type="NCBI Taxonomy" id="39495"/>
    <lineage>
        <taxon>Bacteria</taxon>
        <taxon>Bacillati</taxon>
        <taxon>Bacillota</taxon>
        <taxon>Clostridia</taxon>
        <taxon>Eubacteriales</taxon>
        <taxon>Eubacteriaceae</taxon>
        <taxon>Eubacterium</taxon>
    </lineage>
</organism>
<dbReference type="RefSeq" id="WP_078765983.1">
    <property type="nucleotide sequence ID" value="NZ_FUXZ01000006.1"/>
</dbReference>
<dbReference type="Proteomes" id="UP000190814">
    <property type="component" value="Unassembled WGS sequence"/>
</dbReference>
<name>A0A1T4VKJ2_9FIRM</name>
<protein>
    <submittedName>
        <fullName evidence="1">Leucine rich repeat-containing protein</fullName>
    </submittedName>
</protein>
<sequence length="590" mass="66075">MKIKKLMATALACVMTLELGVVNDVKVHADPVKVAPAMKIVATQPAHGNKPIYNGYFSVEGIEEGDKTFDGAYYVDDKETKWYTYKGNSNVDTTSITGWNVSDWREMTETETFIKGKIYASYVRVESNAGFEVPSEDEYYCTNKFGRILDITFWNDYEAVGMTTVYKCGSAVTGIYLNVAKEPVVGKTAGELSKFYFDSDPAGAFKKDILDTLTDSSLGTDSDDSIWEVSEDGKEYRTMLCGEKFEYGKYYRYNPLFFFMAVLIPTAFFDDVADENVVTNFSENVVLYVNNVPLDKDSEDYLVMDFGQLKGTISKVEMKVKEPVAGEKPDYSLEFVGEDKDKLEGLLLPGWTRSVEWYAYNETTKKYDTKMKETDTFEEGKQYQVITSYTGKKGCEIKSGAKYFINGEEVKYDATVAMFGVARVFTAKKKEAPKTEVKKDEVKVPEVGAVISDGKCSYKVITKASANTPGEVEISEIKNKNAKSVVISDTVAIDGLTYKVTSIKAKAFMNNKKLKKVVIGKNVKKIGAKAFFGCTSLKSVNIKSKILKKVGKKAFYRKKGKKITFTVPKKKKKAYKKLLKGAKTNKYKVK</sequence>
<dbReference type="InterPro" id="IPR026906">
    <property type="entry name" value="LRR_5"/>
</dbReference>
<dbReference type="Gene3D" id="3.80.10.10">
    <property type="entry name" value="Ribonuclease Inhibitor"/>
    <property type="match status" value="1"/>
</dbReference>
<dbReference type="STRING" id="39495.SAMN02745111_01110"/>
<dbReference type="AlphaFoldDB" id="A0A1T4VKJ2"/>
<evidence type="ECO:0000313" key="1">
    <source>
        <dbReference type="EMBL" id="SKA65459.1"/>
    </source>
</evidence>
<evidence type="ECO:0000313" key="2">
    <source>
        <dbReference type="Proteomes" id="UP000190814"/>
    </source>
</evidence>
<proteinExistence type="predicted"/>
<gene>
    <name evidence="1" type="ORF">SAMN02745111_01110</name>
</gene>